<reference evidence="3" key="1">
    <citation type="submission" date="2020-06" db="EMBL/GenBank/DDBJ databases">
        <title>Unique genomic features of the anaerobic methanotrophic archaea.</title>
        <authorList>
            <person name="Chadwick G.L."/>
            <person name="Skennerton C.T."/>
            <person name="Laso-Perez R."/>
            <person name="Leu A.O."/>
            <person name="Speth D.R."/>
            <person name="Yu H."/>
            <person name="Morgan-Lang C."/>
            <person name="Hatzenpichler R."/>
            <person name="Goudeau D."/>
            <person name="Malmstrom R."/>
            <person name="Brazelton W.J."/>
            <person name="Woyke T."/>
            <person name="Hallam S.J."/>
            <person name="Tyson G.W."/>
            <person name="Wegener G."/>
            <person name="Boetius A."/>
            <person name="Orphan V."/>
        </authorList>
    </citation>
    <scope>NUCLEOTIDE SEQUENCE</scope>
</reference>
<dbReference type="InterPro" id="IPR011856">
    <property type="entry name" value="tRNA_endonuc-like_dom_sf"/>
</dbReference>
<protein>
    <recommendedName>
        <fullName evidence="4">Restriction endonuclease type IV Mrr domain-containing protein</fullName>
    </recommendedName>
</protein>
<dbReference type="SUPFAM" id="SSF52540">
    <property type="entry name" value="P-loop containing nucleoside triphosphate hydrolases"/>
    <property type="match status" value="2"/>
</dbReference>
<evidence type="ECO:0000259" key="2">
    <source>
        <dbReference type="Pfam" id="PF20703"/>
    </source>
</evidence>
<evidence type="ECO:0000259" key="1">
    <source>
        <dbReference type="Pfam" id="PF04471"/>
    </source>
</evidence>
<proteinExistence type="predicted"/>
<dbReference type="Gene3D" id="3.40.1350.10">
    <property type="match status" value="1"/>
</dbReference>
<dbReference type="AlphaFoldDB" id="A0A7G9YX51"/>
<dbReference type="InterPro" id="IPR011335">
    <property type="entry name" value="Restrct_endonuc-II-like"/>
</dbReference>
<dbReference type="InterPro" id="IPR027417">
    <property type="entry name" value="P-loop_NTPase"/>
</dbReference>
<dbReference type="Pfam" id="PF04471">
    <property type="entry name" value="Mrr_cat"/>
    <property type="match status" value="1"/>
</dbReference>
<dbReference type="InterPro" id="IPR025662">
    <property type="entry name" value="Sigma_54_int_dom_ATP-bd_1"/>
</dbReference>
<dbReference type="Pfam" id="PF20703">
    <property type="entry name" value="nSTAND1"/>
    <property type="match status" value="1"/>
</dbReference>
<dbReference type="GO" id="GO:0003677">
    <property type="term" value="F:DNA binding"/>
    <property type="evidence" value="ECO:0007669"/>
    <property type="project" value="InterPro"/>
</dbReference>
<organism evidence="3">
    <name type="scientific">Candidatus Methanophagaceae archaeon ANME-1 ERB6</name>
    <dbReference type="NCBI Taxonomy" id="2759912"/>
    <lineage>
        <taxon>Archaea</taxon>
        <taxon>Methanobacteriati</taxon>
        <taxon>Methanobacteriota</taxon>
        <taxon>Stenosarchaea group</taxon>
        <taxon>Methanomicrobia</taxon>
        <taxon>Candidatus Methanophagales</taxon>
        <taxon>Candidatus Methanophagaceae</taxon>
    </lineage>
</organism>
<feature type="domain" description="Novel STAND NTPase 1" evidence="2">
    <location>
        <begin position="163"/>
        <end position="413"/>
    </location>
</feature>
<dbReference type="SUPFAM" id="SSF52980">
    <property type="entry name" value="Restriction endonuclease-like"/>
    <property type="match status" value="1"/>
</dbReference>
<gene>
    <name evidence="3" type="ORF">NBNHMHLL_00017</name>
</gene>
<evidence type="ECO:0008006" key="4">
    <source>
        <dbReference type="Google" id="ProtNLM"/>
    </source>
</evidence>
<feature type="domain" description="Restriction endonuclease type IV Mrr" evidence="1">
    <location>
        <begin position="10"/>
        <end position="101"/>
    </location>
</feature>
<sequence length="443" mass="51558">MVIDFTKIKSGQDFEDLCADLLEVEGFKVRHSGVGPDRGRDIIAEKDFSYGVGNPERFIWLIQCKHKNKGSVDRSDVRDYIKDIPKHGADGYFLITDTHLATTVEEDLTNVDKSNDFRFKARYWDKRTLENKLNQHQWILEKYGLGEPKKVAHEKRKWYEFNPYKLLDSYNENDKEYFFGRDEDVTELLELVYRYDLVVLFGESGTGKTSVLNAGLTPKLRDNNFLIAYVRCLDDPVTRLRKEVIGRLGALETKSKIDLDVLSATKNLAEFIRELQTLLEQRDTKMVVVIDQFEEAFTRAGERDRLQLAEGITELTSTLMSKGRLVFLFSIREDYLGNLWDWSYENKIGEAWNNTYHLRRLSDKEALEAITKPAEMAGVEYKKDLRDKILQDLKRIGDNEIYPPYLQIVCSTIFDEIRRSYNDKIAVDSATIKFKEATKKDEK</sequence>
<accession>A0A7G9YX51</accession>
<dbReference type="PANTHER" id="PTHR34301:SF8">
    <property type="entry name" value="ATPASE DOMAIN-CONTAINING PROTEIN"/>
    <property type="match status" value="1"/>
</dbReference>
<name>A0A7G9YX51_9EURY</name>
<dbReference type="GO" id="GO:0004519">
    <property type="term" value="F:endonuclease activity"/>
    <property type="evidence" value="ECO:0007669"/>
    <property type="project" value="InterPro"/>
</dbReference>
<dbReference type="PROSITE" id="PS00675">
    <property type="entry name" value="SIGMA54_INTERACT_1"/>
    <property type="match status" value="1"/>
</dbReference>
<evidence type="ECO:0000313" key="3">
    <source>
        <dbReference type="EMBL" id="QNO52585.1"/>
    </source>
</evidence>
<dbReference type="InterPro" id="IPR007560">
    <property type="entry name" value="Restrct_endonuc_IV_Mrr"/>
</dbReference>
<dbReference type="InterPro" id="IPR049052">
    <property type="entry name" value="nSTAND1"/>
</dbReference>
<dbReference type="EMBL" id="MT631514">
    <property type="protein sequence ID" value="QNO52585.1"/>
    <property type="molecule type" value="Genomic_DNA"/>
</dbReference>
<dbReference type="Gene3D" id="3.40.50.300">
    <property type="entry name" value="P-loop containing nucleotide triphosphate hydrolases"/>
    <property type="match status" value="1"/>
</dbReference>
<dbReference type="PANTHER" id="PTHR34301">
    <property type="entry name" value="DNA-BINDING PROTEIN-RELATED"/>
    <property type="match status" value="1"/>
</dbReference>
<dbReference type="GO" id="GO:0009307">
    <property type="term" value="P:DNA restriction-modification system"/>
    <property type="evidence" value="ECO:0007669"/>
    <property type="project" value="InterPro"/>
</dbReference>